<evidence type="ECO:0000259" key="8">
    <source>
        <dbReference type="PROSITE" id="PS50261"/>
    </source>
</evidence>
<feature type="compositionally biased region" description="Polar residues" evidence="5">
    <location>
        <begin position="438"/>
        <end position="454"/>
    </location>
</feature>
<feature type="transmembrane region" description="Helical" evidence="6">
    <location>
        <begin position="178"/>
        <end position="201"/>
    </location>
</feature>
<organism evidence="9 10">
    <name type="scientific">Trichoplax adhaerens</name>
    <name type="common">Trichoplax reptans</name>
    <dbReference type="NCBI Taxonomy" id="10228"/>
    <lineage>
        <taxon>Eukaryota</taxon>
        <taxon>Metazoa</taxon>
        <taxon>Placozoa</taxon>
        <taxon>Uniplacotomia</taxon>
        <taxon>Trichoplacea</taxon>
        <taxon>Trichoplacidae</taxon>
        <taxon>Trichoplax</taxon>
    </lineage>
</organism>
<accession>B3S285</accession>
<dbReference type="InterPro" id="IPR017983">
    <property type="entry name" value="GPCR_2_secretin-like_CS"/>
</dbReference>
<dbReference type="PANTHER" id="PTHR12011">
    <property type="entry name" value="ADHESION G-PROTEIN COUPLED RECEPTOR"/>
    <property type="match status" value="1"/>
</dbReference>
<gene>
    <name evidence="9" type="ORF">TRIADDRAFT_57964</name>
</gene>
<feature type="transmembrane region" description="Helical" evidence="6">
    <location>
        <begin position="137"/>
        <end position="158"/>
    </location>
</feature>
<comment type="subcellular location">
    <subcellularLocation>
        <location evidence="1">Membrane</location>
        <topology evidence="1">Multi-pass membrane protein</topology>
    </subcellularLocation>
</comment>
<dbReference type="eggNOG" id="KOG4193">
    <property type="taxonomic scope" value="Eukaryota"/>
</dbReference>
<dbReference type="RefSeq" id="XP_002113980.1">
    <property type="nucleotide sequence ID" value="XM_002113944.1"/>
</dbReference>
<dbReference type="PANTHER" id="PTHR12011:SF347">
    <property type="entry name" value="FI21270P1-RELATED"/>
    <property type="match status" value="1"/>
</dbReference>
<dbReference type="GO" id="GO:0004930">
    <property type="term" value="F:G protein-coupled receptor activity"/>
    <property type="evidence" value="ECO:0007669"/>
    <property type="project" value="InterPro"/>
</dbReference>
<feature type="region of interest" description="Disordered" evidence="5">
    <location>
        <begin position="379"/>
        <end position="490"/>
    </location>
</feature>
<feature type="chain" id="PRO_5002797163" description="G-protein coupled receptors family 2 profile 2 domain-containing protein" evidence="7">
    <location>
        <begin position="24"/>
        <end position="652"/>
    </location>
</feature>
<dbReference type="PROSITE" id="PS50261">
    <property type="entry name" value="G_PROTEIN_RECEP_F2_4"/>
    <property type="match status" value="1"/>
</dbReference>
<dbReference type="CDD" id="cd15040">
    <property type="entry name" value="7tmB2_Adhesion"/>
    <property type="match status" value="1"/>
</dbReference>
<feature type="transmembrane region" description="Helical" evidence="6">
    <location>
        <begin position="33"/>
        <end position="57"/>
    </location>
</feature>
<dbReference type="PROSITE" id="PS00650">
    <property type="entry name" value="G_PROTEIN_RECEP_F2_2"/>
    <property type="match status" value="1"/>
</dbReference>
<dbReference type="Proteomes" id="UP000009022">
    <property type="component" value="Unassembled WGS sequence"/>
</dbReference>
<keyword evidence="10" id="KW-1185">Reference proteome</keyword>
<keyword evidence="7" id="KW-0732">Signal</keyword>
<feature type="compositionally biased region" description="Basic and acidic residues" evidence="5">
    <location>
        <begin position="379"/>
        <end position="392"/>
    </location>
</feature>
<dbReference type="Gene3D" id="1.20.1070.10">
    <property type="entry name" value="Rhodopsin 7-helix transmembrane proteins"/>
    <property type="match status" value="1"/>
</dbReference>
<dbReference type="CTD" id="6755512"/>
<dbReference type="InterPro" id="IPR017981">
    <property type="entry name" value="GPCR_2-like_7TM"/>
</dbReference>
<dbReference type="PRINTS" id="PR00249">
    <property type="entry name" value="GPCRSECRETIN"/>
</dbReference>
<dbReference type="OMA" id="NTHPVER"/>
<dbReference type="GO" id="GO:0005886">
    <property type="term" value="C:plasma membrane"/>
    <property type="evidence" value="ECO:0000318"/>
    <property type="project" value="GO_Central"/>
</dbReference>
<feature type="signal peptide" evidence="7">
    <location>
        <begin position="1"/>
        <end position="23"/>
    </location>
</feature>
<proteinExistence type="predicted"/>
<dbReference type="OrthoDB" id="10040049at2759"/>
<protein>
    <recommendedName>
        <fullName evidence="8">G-protein coupled receptors family 2 profile 2 domain-containing protein</fullName>
    </recommendedName>
</protein>
<dbReference type="PhylomeDB" id="B3S285"/>
<keyword evidence="3 6" id="KW-1133">Transmembrane helix</keyword>
<evidence type="ECO:0000256" key="6">
    <source>
        <dbReference type="SAM" id="Phobius"/>
    </source>
</evidence>
<dbReference type="EMBL" id="DS985247">
    <property type="protein sequence ID" value="EDV23070.1"/>
    <property type="molecule type" value="Genomic_DNA"/>
</dbReference>
<sequence length="652" mass="73112">MDKKRTLAIFFLIYSLWTGQVDAQDPIDQASEIMTYLGCLMTILSLMATIFTYAILWSYLKSKVTIIRLNLHITLLLTNICIIIGVRPFNALVSQIECIILACSSQYLLLAFFIWMLLDSFAFYYSVIGSYMKVRLLWLYVFAYGFPGAIVAATLGIVGYDKFTSTVGCWLSQRHLAVLGFLAPLSIIFIINIVIIILTYYRAKKLATKDGNLSKDGMREIGITLRDTAILVFVCNIGWILGSTTEIVPDPAVINYIFMVFTSLQGFFILIVHCLKNNDISNAFNKKFSKKEPISVELLERRRSQAIVESVVESARPSTPAQFVRHFIPSNQNHGDQIKLPALSKSSVRNTKISSNLAVNNNTARRMSDIATLFQRGNRSGDAKKKLDREPYDDLDDDELDNNFFSGPGFQTDLESNKQEQEKQNYNPTQKPVIRCQPYSSHDQQKHAYTNPSFQPDEEQSNIKKKSKRISIRAQSQPTPSTSSVSSDEDVDKLPFNKLTAANRNALEFQNGKSDPSAVITSPAITITTPSPTTTITSSVNAASQAKNANHVKFDNHIYKLELEQRYSHQLKHIIYEDSEGETSDGIASPYSIVSTVSSLGEISQNEIEPPRSRIKTFSGVVDVFKKKASDNVRCQSMSSKKSTFKIGKLRS</sequence>
<feature type="domain" description="G-protein coupled receptors family 2 profile 2" evidence="8">
    <location>
        <begin position="31"/>
        <end position="277"/>
    </location>
</feature>
<feature type="transmembrane region" description="Helical" evidence="6">
    <location>
        <begin position="107"/>
        <end position="125"/>
    </location>
</feature>
<keyword evidence="4 6" id="KW-0472">Membrane</keyword>
<evidence type="ECO:0000256" key="2">
    <source>
        <dbReference type="ARBA" id="ARBA00022692"/>
    </source>
</evidence>
<dbReference type="AlphaFoldDB" id="B3S285"/>
<dbReference type="HOGENOM" id="CLU_420557_0_0_1"/>
<evidence type="ECO:0000256" key="1">
    <source>
        <dbReference type="ARBA" id="ARBA00004141"/>
    </source>
</evidence>
<dbReference type="GO" id="GO:0007166">
    <property type="term" value="P:cell surface receptor signaling pathway"/>
    <property type="evidence" value="ECO:0007669"/>
    <property type="project" value="InterPro"/>
</dbReference>
<feature type="compositionally biased region" description="Low complexity" evidence="5">
    <location>
        <begin position="472"/>
        <end position="486"/>
    </location>
</feature>
<dbReference type="Pfam" id="PF00002">
    <property type="entry name" value="7tm_2"/>
    <property type="match status" value="1"/>
</dbReference>
<evidence type="ECO:0000256" key="4">
    <source>
        <dbReference type="ARBA" id="ARBA00023136"/>
    </source>
</evidence>
<dbReference type="InParanoid" id="B3S285"/>
<evidence type="ECO:0000256" key="5">
    <source>
        <dbReference type="SAM" id="MobiDB-lite"/>
    </source>
</evidence>
<evidence type="ECO:0000256" key="7">
    <source>
        <dbReference type="SAM" id="SignalP"/>
    </source>
</evidence>
<feature type="transmembrane region" description="Helical" evidence="6">
    <location>
        <begin position="69"/>
        <end position="87"/>
    </location>
</feature>
<name>B3S285_TRIAD</name>
<feature type="transmembrane region" description="Helical" evidence="6">
    <location>
        <begin position="253"/>
        <end position="275"/>
    </location>
</feature>
<evidence type="ECO:0000313" key="9">
    <source>
        <dbReference type="EMBL" id="EDV23070.1"/>
    </source>
</evidence>
<evidence type="ECO:0000313" key="10">
    <source>
        <dbReference type="Proteomes" id="UP000009022"/>
    </source>
</evidence>
<evidence type="ECO:0000256" key="3">
    <source>
        <dbReference type="ARBA" id="ARBA00022989"/>
    </source>
</evidence>
<feature type="transmembrane region" description="Helical" evidence="6">
    <location>
        <begin position="221"/>
        <end position="241"/>
    </location>
</feature>
<dbReference type="KEGG" id="tad:TRIADDRAFT_57964"/>
<keyword evidence="2 6" id="KW-0812">Transmembrane</keyword>
<dbReference type="InterPro" id="IPR000832">
    <property type="entry name" value="GPCR_2_secretin-like"/>
</dbReference>
<reference evidence="9 10" key="1">
    <citation type="journal article" date="2008" name="Nature">
        <title>The Trichoplax genome and the nature of placozoans.</title>
        <authorList>
            <person name="Srivastava M."/>
            <person name="Begovic E."/>
            <person name="Chapman J."/>
            <person name="Putnam N.H."/>
            <person name="Hellsten U."/>
            <person name="Kawashima T."/>
            <person name="Kuo A."/>
            <person name="Mitros T."/>
            <person name="Salamov A."/>
            <person name="Carpenter M.L."/>
            <person name="Signorovitch A.Y."/>
            <person name="Moreno M.A."/>
            <person name="Kamm K."/>
            <person name="Grimwood J."/>
            <person name="Schmutz J."/>
            <person name="Shapiro H."/>
            <person name="Grigoriev I.V."/>
            <person name="Buss L.W."/>
            <person name="Schierwater B."/>
            <person name="Dellaporta S.L."/>
            <person name="Rokhsar D.S."/>
        </authorList>
    </citation>
    <scope>NUCLEOTIDE SEQUENCE [LARGE SCALE GENOMIC DNA]</scope>
    <source>
        <strain evidence="9 10">Grell-BS-1999</strain>
    </source>
</reference>
<dbReference type="GeneID" id="6755512"/>